<dbReference type="EMBL" id="FOXW01000006">
    <property type="protein sequence ID" value="SFQ37958.1"/>
    <property type="molecule type" value="Genomic_DNA"/>
</dbReference>
<proteinExistence type="inferred from homology"/>
<dbReference type="Proteomes" id="UP000199136">
    <property type="component" value="Unassembled WGS sequence"/>
</dbReference>
<dbReference type="FunFam" id="3.20.20.80:FF:000004">
    <property type="entry name" value="Beta-glucosidase 6-phospho-beta-glucosidase"/>
    <property type="match status" value="1"/>
</dbReference>
<dbReference type="InterPro" id="IPR017853">
    <property type="entry name" value="GH"/>
</dbReference>
<organism evidence="5 6">
    <name type="scientific">Desemzia incerta</name>
    <dbReference type="NCBI Taxonomy" id="82801"/>
    <lineage>
        <taxon>Bacteria</taxon>
        <taxon>Bacillati</taxon>
        <taxon>Bacillota</taxon>
        <taxon>Bacilli</taxon>
        <taxon>Lactobacillales</taxon>
        <taxon>Carnobacteriaceae</taxon>
        <taxon>Desemzia</taxon>
    </lineage>
</organism>
<keyword evidence="3" id="KW-0326">Glycosidase</keyword>
<keyword evidence="6" id="KW-1185">Reference proteome</keyword>
<dbReference type="GO" id="GO:0008422">
    <property type="term" value="F:beta-glucosidase activity"/>
    <property type="evidence" value="ECO:0007669"/>
    <property type="project" value="TreeGrafter"/>
</dbReference>
<dbReference type="OrthoDB" id="9765195at2"/>
<dbReference type="PANTHER" id="PTHR10353:SF139">
    <property type="entry name" value="6-PHOSPHO-BETA-GLUCOSIDASE GMUD"/>
    <property type="match status" value="1"/>
</dbReference>
<dbReference type="InterPro" id="IPR001360">
    <property type="entry name" value="Glyco_hydro_1"/>
</dbReference>
<name>A0A1I5Y191_9LACT</name>
<dbReference type="PRINTS" id="PR00131">
    <property type="entry name" value="GLHYDRLASE1"/>
</dbReference>
<dbReference type="Pfam" id="PF00232">
    <property type="entry name" value="Glyco_hydro_1"/>
    <property type="match status" value="1"/>
</dbReference>
<evidence type="ECO:0000313" key="5">
    <source>
        <dbReference type="EMBL" id="SFQ37958.1"/>
    </source>
</evidence>
<dbReference type="Gene3D" id="3.20.20.80">
    <property type="entry name" value="Glycosidases"/>
    <property type="match status" value="1"/>
</dbReference>
<evidence type="ECO:0000313" key="6">
    <source>
        <dbReference type="Proteomes" id="UP000199136"/>
    </source>
</evidence>
<dbReference type="RefSeq" id="WP_092480741.1">
    <property type="nucleotide sequence ID" value="NZ_FOXW01000006.1"/>
</dbReference>
<sequence>MKKFPEQFWWGSATSGPQAEGRFNKPHANVFDHWYDIEPEKFYNQVGPNTASNFYNSYKEDIQLMKEAGLNSLRISIQWTRLIDDFETASLNEDGVQFYHNVIDTLLEAGIEPFVGLHHFDLPVELYHQYGGWESKKVVDLFVKFTQQCFALYGDKVRYWFVFNEPMVVVDGQYLYQFHYPNIRNGKKAVQVAYNIVLATAKTIEAFRSGGWDRDGQQIGTILNLTPSYPASDRAEDLKASRIADLWKNQLFLDPAVLGEFPSELVELLTADGVLWESTEEEKILIKQNTIDLLGVNFYHPSRAKEPSIIPSSASDWMPNQYFDDYEMPRRRMNVDKGWEIYPQALYDISLNIRDNYGNIPWFVSENGMGVSQEERFMNAEGQIDDFYRIDFIKEHLEWLHKGIEAGSDCRGYHLWTAIDNWSWTNAYRNRYGLVSNDIRTQVKTLKKSGYWFKQVSENNGFSDEKEVKNVKQKTK</sequence>
<dbReference type="SUPFAM" id="SSF51445">
    <property type="entry name" value="(Trans)glycosidases"/>
    <property type="match status" value="1"/>
</dbReference>
<dbReference type="GO" id="GO:0005829">
    <property type="term" value="C:cytosol"/>
    <property type="evidence" value="ECO:0007669"/>
    <property type="project" value="TreeGrafter"/>
</dbReference>
<dbReference type="STRING" id="82801.SAMN04488506_1705"/>
<keyword evidence="2" id="KW-0378">Hydrolase</keyword>
<protein>
    <submittedName>
        <fullName evidence="5">Aryl-phospho-beta-glucosidase</fullName>
    </submittedName>
</protein>
<evidence type="ECO:0000256" key="1">
    <source>
        <dbReference type="ARBA" id="ARBA00010838"/>
    </source>
</evidence>
<dbReference type="GO" id="GO:0016052">
    <property type="term" value="P:carbohydrate catabolic process"/>
    <property type="evidence" value="ECO:0007669"/>
    <property type="project" value="TreeGrafter"/>
</dbReference>
<evidence type="ECO:0000256" key="4">
    <source>
        <dbReference type="RuleBase" id="RU003690"/>
    </source>
</evidence>
<evidence type="ECO:0000256" key="2">
    <source>
        <dbReference type="ARBA" id="ARBA00022801"/>
    </source>
</evidence>
<accession>A0A1I5Y191</accession>
<dbReference type="PANTHER" id="PTHR10353">
    <property type="entry name" value="GLYCOSYL HYDROLASE"/>
    <property type="match status" value="1"/>
</dbReference>
<gene>
    <name evidence="5" type="ORF">SAMN04488506_1705</name>
</gene>
<comment type="similarity">
    <text evidence="1 4">Belongs to the glycosyl hydrolase 1 family.</text>
</comment>
<evidence type="ECO:0000256" key="3">
    <source>
        <dbReference type="ARBA" id="ARBA00023295"/>
    </source>
</evidence>
<dbReference type="AlphaFoldDB" id="A0A1I5Y191"/>
<reference evidence="5 6" key="1">
    <citation type="submission" date="2016-10" db="EMBL/GenBank/DDBJ databases">
        <authorList>
            <person name="de Groot N.N."/>
        </authorList>
    </citation>
    <scope>NUCLEOTIDE SEQUENCE [LARGE SCALE GENOMIC DNA]</scope>
    <source>
        <strain evidence="5 6">DSM 20581</strain>
    </source>
</reference>